<reference evidence="1" key="1">
    <citation type="journal article" date="2021" name="PeerJ">
        <title>Extensive microbial diversity within the chicken gut microbiome revealed by metagenomics and culture.</title>
        <authorList>
            <person name="Gilroy R."/>
            <person name="Ravi A."/>
            <person name="Getino M."/>
            <person name="Pursley I."/>
            <person name="Horton D.L."/>
            <person name="Alikhan N.F."/>
            <person name="Baker D."/>
            <person name="Gharbi K."/>
            <person name="Hall N."/>
            <person name="Watson M."/>
            <person name="Adriaenssens E.M."/>
            <person name="Foster-Nyarko E."/>
            <person name="Jarju S."/>
            <person name="Secka A."/>
            <person name="Antonio M."/>
            <person name="Oren A."/>
            <person name="Chaudhuri R.R."/>
            <person name="La Ragione R."/>
            <person name="Hildebrand F."/>
            <person name="Pallen M.J."/>
        </authorList>
    </citation>
    <scope>NUCLEOTIDE SEQUENCE</scope>
    <source>
        <strain evidence="1">USAMLcec2-132</strain>
    </source>
</reference>
<evidence type="ECO:0000313" key="2">
    <source>
        <dbReference type="Proteomes" id="UP000823891"/>
    </source>
</evidence>
<comment type="caution">
    <text evidence="1">The sequence shown here is derived from an EMBL/GenBank/DDBJ whole genome shotgun (WGS) entry which is preliminary data.</text>
</comment>
<dbReference type="GO" id="GO:0005524">
    <property type="term" value="F:ATP binding"/>
    <property type="evidence" value="ECO:0007669"/>
    <property type="project" value="UniProtKB-KW"/>
</dbReference>
<keyword evidence="1" id="KW-0067">ATP-binding</keyword>
<name>A0A9D2NCL9_9FIRM</name>
<dbReference type="Gene3D" id="3.40.50.300">
    <property type="entry name" value="P-loop containing nucleotide triphosphate hydrolases"/>
    <property type="match status" value="1"/>
</dbReference>
<gene>
    <name evidence="1" type="ORF">H9761_02670</name>
</gene>
<organism evidence="1 2">
    <name type="scientific">Candidatus Eisenbergiella merdavium</name>
    <dbReference type="NCBI Taxonomy" id="2838551"/>
    <lineage>
        <taxon>Bacteria</taxon>
        <taxon>Bacillati</taxon>
        <taxon>Bacillota</taxon>
        <taxon>Clostridia</taxon>
        <taxon>Lachnospirales</taxon>
        <taxon>Lachnospiraceae</taxon>
        <taxon>Eisenbergiella</taxon>
    </lineage>
</organism>
<reference evidence="1" key="2">
    <citation type="submission" date="2021-04" db="EMBL/GenBank/DDBJ databases">
        <authorList>
            <person name="Gilroy R."/>
        </authorList>
    </citation>
    <scope>NUCLEOTIDE SEQUENCE</scope>
    <source>
        <strain evidence="1">USAMLcec2-132</strain>
    </source>
</reference>
<dbReference type="AlphaFoldDB" id="A0A9D2NCL9"/>
<evidence type="ECO:0000313" key="1">
    <source>
        <dbReference type="EMBL" id="HJC22593.1"/>
    </source>
</evidence>
<proteinExistence type="predicted"/>
<dbReference type="SUPFAM" id="SSF52540">
    <property type="entry name" value="P-loop containing nucleoside triphosphate hydrolases"/>
    <property type="match status" value="1"/>
</dbReference>
<accession>A0A9D2NCL9</accession>
<protein>
    <submittedName>
        <fullName evidence="1">ATP-binding protein</fullName>
    </submittedName>
</protein>
<sequence length="207" mass="23761">MNTQHFNDPRRSPWTVLFLGGPSGTGKSTLARRIAGRYGTDLLEADDIYLAVKAAADKRHFPAVFAWEDGKDWQKAGVEENIDWLFDVGKELFPAVREIALRHVEDRLPVVIEGDFLHPEWISSILGTEIRALYIRETDWEQIVRNYLEREGGGPQHYRAEISVAYGERLEKFCRGLGIPCMEARPWETALERAEEILLKSGRRKRP</sequence>
<dbReference type="Proteomes" id="UP000823891">
    <property type="component" value="Unassembled WGS sequence"/>
</dbReference>
<dbReference type="Pfam" id="PF13671">
    <property type="entry name" value="AAA_33"/>
    <property type="match status" value="1"/>
</dbReference>
<dbReference type="EMBL" id="DWWS01000013">
    <property type="protein sequence ID" value="HJC22593.1"/>
    <property type="molecule type" value="Genomic_DNA"/>
</dbReference>
<keyword evidence="1" id="KW-0547">Nucleotide-binding</keyword>
<dbReference type="InterPro" id="IPR027417">
    <property type="entry name" value="P-loop_NTPase"/>
</dbReference>